<evidence type="ECO:0000313" key="3">
    <source>
        <dbReference type="Proteomes" id="UP000623129"/>
    </source>
</evidence>
<feature type="domain" description="DUF6598" evidence="1">
    <location>
        <begin position="41"/>
        <end position="282"/>
    </location>
</feature>
<dbReference type="PANTHER" id="PTHR33065">
    <property type="entry name" value="OS07G0486400 PROTEIN"/>
    <property type="match status" value="1"/>
</dbReference>
<evidence type="ECO:0000313" key="2">
    <source>
        <dbReference type="EMBL" id="KAF3324249.1"/>
    </source>
</evidence>
<protein>
    <recommendedName>
        <fullName evidence="1">DUF6598 domain-containing protein</fullName>
    </recommendedName>
</protein>
<dbReference type="Pfam" id="PF20241">
    <property type="entry name" value="DUF6598"/>
    <property type="match status" value="1"/>
</dbReference>
<evidence type="ECO:0000259" key="1">
    <source>
        <dbReference type="Pfam" id="PF20241"/>
    </source>
</evidence>
<dbReference type="AlphaFoldDB" id="A0A833QKS6"/>
<organism evidence="2 3">
    <name type="scientific">Carex littledalei</name>
    <dbReference type="NCBI Taxonomy" id="544730"/>
    <lineage>
        <taxon>Eukaryota</taxon>
        <taxon>Viridiplantae</taxon>
        <taxon>Streptophyta</taxon>
        <taxon>Embryophyta</taxon>
        <taxon>Tracheophyta</taxon>
        <taxon>Spermatophyta</taxon>
        <taxon>Magnoliopsida</taxon>
        <taxon>Liliopsida</taxon>
        <taxon>Poales</taxon>
        <taxon>Cyperaceae</taxon>
        <taxon>Cyperoideae</taxon>
        <taxon>Cariceae</taxon>
        <taxon>Carex</taxon>
        <taxon>Carex subgen. Euthyceras</taxon>
    </lineage>
</organism>
<keyword evidence="3" id="KW-1185">Reference proteome</keyword>
<accession>A0A833QKS6</accession>
<reference evidence="2" key="1">
    <citation type="submission" date="2020-01" db="EMBL/GenBank/DDBJ databases">
        <title>Genome sequence of Kobresia littledalei, the first chromosome-level genome in the family Cyperaceae.</title>
        <authorList>
            <person name="Qu G."/>
        </authorList>
    </citation>
    <scope>NUCLEOTIDE SEQUENCE</scope>
    <source>
        <strain evidence="2">C.B.Clarke</strain>
        <tissue evidence="2">Leaf</tissue>
    </source>
</reference>
<dbReference type="EMBL" id="SWLB01000022">
    <property type="protein sequence ID" value="KAF3324249.1"/>
    <property type="molecule type" value="Genomic_DNA"/>
</dbReference>
<name>A0A833QKS6_9POAL</name>
<sequence>METPGDFERCLRTTDVSCLGKQKGALHVLHLEPCHRIKRRLLEVFSIQFLGFTEHNFMRIFGTILLKTPTVPYMLFKHSIGHPQIIDQDGFVRLTGPERGIEANDDVSLIPILIHYAYAAFDRQPRHDIWRADMEGNVNLYDQLMVHRWESIFGAMELNYAIYEDGAEAHLDVTFIDWEGEKVEVYGTVAVRNSKITDPKARSLLFDSNSEEAISVHPGKVTHLPLLRQVTVLPLGSVLIVDVCLLHCGTIFAEGSVSFIARSTGDEELILVCHLGKIKVKVIWLNEKVHKEAGEN</sequence>
<dbReference type="PANTHER" id="PTHR33065:SF88">
    <property type="entry name" value="OS11G0104220 PROTEIN"/>
    <property type="match status" value="1"/>
</dbReference>
<dbReference type="OrthoDB" id="696570at2759"/>
<dbReference type="InterPro" id="IPR046533">
    <property type="entry name" value="DUF6598"/>
</dbReference>
<dbReference type="Proteomes" id="UP000623129">
    <property type="component" value="Unassembled WGS sequence"/>
</dbReference>
<proteinExistence type="predicted"/>
<gene>
    <name evidence="2" type="ORF">FCM35_KLT11716</name>
</gene>
<comment type="caution">
    <text evidence="2">The sequence shown here is derived from an EMBL/GenBank/DDBJ whole genome shotgun (WGS) entry which is preliminary data.</text>
</comment>